<dbReference type="PANTHER" id="PTHR12448:SF0">
    <property type="entry name" value="ATP SYNTHASE SUBUNIT EPSILON, MITOCHONDRIAL"/>
    <property type="match status" value="1"/>
</dbReference>
<dbReference type="AlphaFoldDB" id="A0A2L1DEY2"/>
<dbReference type="InterPro" id="IPR036742">
    <property type="entry name" value="ATP_synth_F1_esu_sf_mt"/>
</dbReference>
<dbReference type="SUPFAM" id="SSF48690">
    <property type="entry name" value="Epsilon subunit of mitochondrial F1F0-ATP synthase"/>
    <property type="match status" value="1"/>
</dbReference>
<gene>
    <name evidence="2" type="primary">atp5e</name>
</gene>
<dbReference type="EMBL" id="MG609005">
    <property type="protein sequence ID" value="AVC55618.1"/>
    <property type="molecule type" value="mRNA"/>
</dbReference>
<dbReference type="GO" id="GO:0046933">
    <property type="term" value="F:proton-transporting ATP synthase activity, rotational mechanism"/>
    <property type="evidence" value="ECO:0007669"/>
    <property type="project" value="InterPro"/>
</dbReference>
<dbReference type="PANTHER" id="PTHR12448">
    <property type="entry name" value="ATP SYNTHASE EPSILON CHAIN, MITOCHONDRIAL"/>
    <property type="match status" value="1"/>
</dbReference>
<evidence type="ECO:0000313" key="2">
    <source>
        <dbReference type="EMBL" id="AVC55618.1"/>
    </source>
</evidence>
<dbReference type="GO" id="GO:0045259">
    <property type="term" value="C:proton-transporting ATP synthase complex"/>
    <property type="evidence" value="ECO:0007669"/>
    <property type="project" value="InterPro"/>
</dbReference>
<proteinExistence type="evidence at transcript level"/>
<reference evidence="2" key="2">
    <citation type="submission" date="2017-12" db="EMBL/GenBank/DDBJ databases">
        <authorList>
            <person name="Hurst M.R.H."/>
        </authorList>
    </citation>
    <scope>NUCLEOTIDE SEQUENCE</scope>
</reference>
<dbReference type="Gene3D" id="1.10.1620.20">
    <property type="entry name" value="ATP synthase, F1 complex, epsilon subunit superfamily, mitochondrial"/>
    <property type="match status" value="1"/>
</dbReference>
<reference evidence="2" key="1">
    <citation type="journal article" date="2017" name="Proc. R. Soc. B">
        <title>Punctuated invasion of water, ice, snow and terrestrial ecozones by segmented worms (Oligochaeta: Enchytraeidae: Mesenchytraeus).</title>
        <authorList>
            <person name="Lang S.A."/>
            <person name="Saglam N."/>
            <person name="Kawash J."/>
            <person name="Shain D.H."/>
        </authorList>
    </citation>
    <scope>NUCLEOTIDE SEQUENCE</scope>
</reference>
<dbReference type="Pfam" id="PF04627">
    <property type="entry name" value="ATP-synt_Eps"/>
    <property type="match status" value="1"/>
</dbReference>
<accession>A0A2L1DEY2</accession>
<protein>
    <submittedName>
        <fullName evidence="2">Mitochondrial ATP5e</fullName>
    </submittedName>
</protein>
<dbReference type="CDD" id="cd12153">
    <property type="entry name" value="F1-ATPase_epsilon"/>
    <property type="match status" value="1"/>
</dbReference>
<dbReference type="GO" id="GO:0005743">
    <property type="term" value="C:mitochondrial inner membrane"/>
    <property type="evidence" value="ECO:0007669"/>
    <property type="project" value="InterPro"/>
</dbReference>
<name>A0A2L1DEY2_MESSO</name>
<organism evidence="2">
    <name type="scientific">Mesenchytraeus solifugus</name>
    <name type="common">Glacier ice worm</name>
    <dbReference type="NCBI Taxonomy" id="223748"/>
    <lineage>
        <taxon>Eukaryota</taxon>
        <taxon>Metazoa</taxon>
        <taxon>Spiralia</taxon>
        <taxon>Lophotrochozoa</taxon>
        <taxon>Annelida</taxon>
        <taxon>Clitellata</taxon>
        <taxon>Oligochaeta</taxon>
        <taxon>Enchytraeida</taxon>
        <taxon>Enchytraeidae</taxon>
        <taxon>Mesenchytraeus</taxon>
    </lineage>
</organism>
<evidence type="ECO:0000256" key="1">
    <source>
        <dbReference type="ARBA" id="ARBA00009502"/>
    </source>
</evidence>
<sequence>MSSWRLAGLNYINYSRVCARVVRRALKADLRVDAMKRDEGFIRPIFWKDGKAIVIKKSPQQAAAEETAKA</sequence>
<dbReference type="GO" id="GO:0042776">
    <property type="term" value="P:proton motive force-driven mitochondrial ATP synthesis"/>
    <property type="evidence" value="ECO:0007669"/>
    <property type="project" value="TreeGrafter"/>
</dbReference>
<comment type="similarity">
    <text evidence="1">Belongs to the eukaryotic ATPase epsilon family.</text>
</comment>
<dbReference type="InterPro" id="IPR006721">
    <property type="entry name" value="ATP_synth_F1_esu_mt"/>
</dbReference>